<proteinExistence type="predicted"/>
<keyword evidence="1" id="KW-0436">Ligase</keyword>
<protein>
    <recommendedName>
        <fullName evidence="2">THIF-type NAD/FAD binding fold domain-containing protein</fullName>
    </recommendedName>
</protein>
<organism evidence="3 4">
    <name type="scientific">Glossina palpalis gambiensis</name>
    <dbReference type="NCBI Taxonomy" id="67801"/>
    <lineage>
        <taxon>Eukaryota</taxon>
        <taxon>Metazoa</taxon>
        <taxon>Ecdysozoa</taxon>
        <taxon>Arthropoda</taxon>
        <taxon>Hexapoda</taxon>
        <taxon>Insecta</taxon>
        <taxon>Pterygota</taxon>
        <taxon>Neoptera</taxon>
        <taxon>Endopterygota</taxon>
        <taxon>Diptera</taxon>
        <taxon>Brachycera</taxon>
        <taxon>Muscomorpha</taxon>
        <taxon>Hippoboscoidea</taxon>
        <taxon>Glossinidae</taxon>
        <taxon>Glossina</taxon>
    </lineage>
</organism>
<dbReference type="STRING" id="67801.A0A1B0ATU4"/>
<feature type="domain" description="THIF-type NAD/FAD binding fold" evidence="2">
    <location>
        <begin position="22"/>
        <end position="84"/>
    </location>
</feature>
<reference evidence="4" key="1">
    <citation type="submission" date="2015-01" db="EMBL/GenBank/DDBJ databases">
        <authorList>
            <person name="Aksoy S."/>
            <person name="Warren W."/>
            <person name="Wilson R.K."/>
        </authorList>
    </citation>
    <scope>NUCLEOTIDE SEQUENCE [LARGE SCALE GENOMIC DNA]</scope>
    <source>
        <strain evidence="4">IAEA</strain>
    </source>
</reference>
<evidence type="ECO:0000313" key="3">
    <source>
        <dbReference type="EnsemblMetazoa" id="GPPI008316-PA"/>
    </source>
</evidence>
<dbReference type="Proteomes" id="UP000092460">
    <property type="component" value="Unassembled WGS sequence"/>
</dbReference>
<dbReference type="VEuPathDB" id="VectorBase:GPPI008316"/>
<dbReference type="Gene3D" id="1.10.10.2660">
    <property type="entry name" value="Ubiquitin-activating enzyme E1, SCCH domain"/>
    <property type="match status" value="1"/>
</dbReference>
<evidence type="ECO:0000256" key="1">
    <source>
        <dbReference type="ARBA" id="ARBA00022598"/>
    </source>
</evidence>
<dbReference type="GO" id="GO:0005737">
    <property type="term" value="C:cytoplasm"/>
    <property type="evidence" value="ECO:0007669"/>
    <property type="project" value="TreeGrafter"/>
</dbReference>
<dbReference type="InterPro" id="IPR035985">
    <property type="entry name" value="Ubiquitin-activating_enz"/>
</dbReference>
<dbReference type="PANTHER" id="PTHR10953:SF5">
    <property type="entry name" value="SUMO-ACTIVATING ENZYME SUBUNIT 2"/>
    <property type="match status" value="1"/>
</dbReference>
<dbReference type="InterPro" id="IPR042063">
    <property type="entry name" value="Ubi_acti_E1_SCCH"/>
</dbReference>
<name>A0A1B0ATU4_9MUSC</name>
<sequence>MDTFDLSNLNRELLSHREQVALNALDKRAARNHMCLCAKVSLIESRTVGYNGQVEMIKKGLIQCYECTPKATQKNFPGYTIPKTHSEPIHCIVRAQNPFIDVLAKLMMMTLPHLSC</sequence>
<dbReference type="GO" id="GO:0019948">
    <property type="term" value="F:SUMO activating enzyme activity"/>
    <property type="evidence" value="ECO:0007669"/>
    <property type="project" value="TreeGrafter"/>
</dbReference>
<dbReference type="EnsemblMetazoa" id="GPPI008316-RA">
    <property type="protein sequence ID" value="GPPI008316-PA"/>
    <property type="gene ID" value="GPPI008316"/>
</dbReference>
<dbReference type="InterPro" id="IPR045886">
    <property type="entry name" value="ThiF/MoeB/HesA"/>
</dbReference>
<dbReference type="Pfam" id="PF00899">
    <property type="entry name" value="ThiF"/>
    <property type="match status" value="1"/>
</dbReference>
<accession>A0A1B0ATU4</accession>
<dbReference type="AlphaFoldDB" id="A0A1B0ATU4"/>
<evidence type="ECO:0000313" key="4">
    <source>
        <dbReference type="Proteomes" id="UP000092460"/>
    </source>
</evidence>
<dbReference type="EMBL" id="JXJN01003448">
    <property type="status" value="NOT_ANNOTATED_CDS"/>
    <property type="molecule type" value="Genomic_DNA"/>
</dbReference>
<dbReference type="Gene3D" id="3.40.50.720">
    <property type="entry name" value="NAD(P)-binding Rossmann-like Domain"/>
    <property type="match status" value="1"/>
</dbReference>
<dbReference type="PANTHER" id="PTHR10953">
    <property type="entry name" value="UBIQUITIN-ACTIVATING ENZYME E1"/>
    <property type="match status" value="1"/>
</dbReference>
<dbReference type="InterPro" id="IPR000594">
    <property type="entry name" value="ThiF_NAD_FAD-bd"/>
</dbReference>
<dbReference type="GO" id="GO:0016925">
    <property type="term" value="P:protein sumoylation"/>
    <property type="evidence" value="ECO:0007669"/>
    <property type="project" value="TreeGrafter"/>
</dbReference>
<dbReference type="GO" id="GO:0031510">
    <property type="term" value="C:SUMO activating enzyme complex"/>
    <property type="evidence" value="ECO:0007669"/>
    <property type="project" value="TreeGrafter"/>
</dbReference>
<keyword evidence="4" id="KW-1185">Reference proteome</keyword>
<reference evidence="3" key="2">
    <citation type="submission" date="2020-05" db="UniProtKB">
        <authorList>
            <consortium name="EnsemblMetazoa"/>
        </authorList>
    </citation>
    <scope>IDENTIFICATION</scope>
    <source>
        <strain evidence="3">IAEA</strain>
    </source>
</reference>
<dbReference type="SUPFAM" id="SSF69572">
    <property type="entry name" value="Activating enzymes of the ubiquitin-like proteins"/>
    <property type="match status" value="1"/>
</dbReference>
<evidence type="ECO:0000259" key="2">
    <source>
        <dbReference type="Pfam" id="PF00899"/>
    </source>
</evidence>